<dbReference type="Pfam" id="PF07725">
    <property type="entry name" value="LRR_3"/>
    <property type="match status" value="1"/>
</dbReference>
<organism evidence="5 6">
    <name type="scientific">Hevea brasiliensis</name>
    <name type="common">Para rubber tree</name>
    <name type="synonym">Siphonia brasiliensis</name>
    <dbReference type="NCBI Taxonomy" id="3981"/>
    <lineage>
        <taxon>Eukaryota</taxon>
        <taxon>Viridiplantae</taxon>
        <taxon>Streptophyta</taxon>
        <taxon>Embryophyta</taxon>
        <taxon>Tracheophyta</taxon>
        <taxon>Spermatophyta</taxon>
        <taxon>Magnoliopsida</taxon>
        <taxon>eudicotyledons</taxon>
        <taxon>Gunneridae</taxon>
        <taxon>Pentapetalae</taxon>
        <taxon>rosids</taxon>
        <taxon>fabids</taxon>
        <taxon>Malpighiales</taxon>
        <taxon>Euphorbiaceae</taxon>
        <taxon>Crotonoideae</taxon>
        <taxon>Micrandreae</taxon>
        <taxon>Hevea</taxon>
    </lineage>
</organism>
<keyword evidence="3" id="KW-0611">Plant defense</keyword>
<keyword evidence="6" id="KW-1185">Reference proteome</keyword>
<evidence type="ECO:0000256" key="1">
    <source>
        <dbReference type="ARBA" id="ARBA00022614"/>
    </source>
</evidence>
<dbReference type="InterPro" id="IPR035897">
    <property type="entry name" value="Toll_tir_struct_dom_sf"/>
</dbReference>
<dbReference type="InterPro" id="IPR002182">
    <property type="entry name" value="NB-ARC"/>
</dbReference>
<keyword evidence="2" id="KW-0677">Repeat</keyword>
<dbReference type="Pfam" id="PF00931">
    <property type="entry name" value="NB-ARC"/>
    <property type="match status" value="1"/>
</dbReference>
<dbReference type="InterPro" id="IPR001611">
    <property type="entry name" value="Leu-rich_rpt"/>
</dbReference>
<dbReference type="Gene3D" id="3.40.50.300">
    <property type="entry name" value="P-loop containing nucleotide triphosphate hydrolases"/>
    <property type="match status" value="1"/>
</dbReference>
<dbReference type="Pfam" id="PF23282">
    <property type="entry name" value="WHD_ROQ1"/>
    <property type="match status" value="1"/>
</dbReference>
<dbReference type="PANTHER" id="PTHR11017">
    <property type="entry name" value="LEUCINE-RICH REPEAT-CONTAINING PROTEIN"/>
    <property type="match status" value="1"/>
</dbReference>
<dbReference type="Proteomes" id="UP001174677">
    <property type="component" value="Chromosome 14"/>
</dbReference>
<protein>
    <recommendedName>
        <fullName evidence="4">TIR domain-containing protein</fullName>
    </recommendedName>
</protein>
<evidence type="ECO:0000259" key="4">
    <source>
        <dbReference type="PROSITE" id="PS50104"/>
    </source>
</evidence>
<dbReference type="InterPro" id="IPR032675">
    <property type="entry name" value="LRR_dom_sf"/>
</dbReference>
<dbReference type="Gene3D" id="1.10.8.430">
    <property type="entry name" value="Helical domain of apoptotic protease-activating factors"/>
    <property type="match status" value="1"/>
</dbReference>
<dbReference type="InterPro" id="IPR044974">
    <property type="entry name" value="Disease_R_plants"/>
</dbReference>
<evidence type="ECO:0000256" key="2">
    <source>
        <dbReference type="ARBA" id="ARBA00022737"/>
    </source>
</evidence>
<reference evidence="5" key="1">
    <citation type="journal article" date="2023" name="Plant Biotechnol. J.">
        <title>Chromosome-level wild Hevea brasiliensis genome provides new tools for genomic-assisted breeding and valuable loci to elevate rubber yield.</title>
        <authorList>
            <person name="Cheng H."/>
            <person name="Song X."/>
            <person name="Hu Y."/>
            <person name="Wu T."/>
            <person name="Yang Q."/>
            <person name="An Z."/>
            <person name="Feng S."/>
            <person name="Deng Z."/>
            <person name="Wu W."/>
            <person name="Zeng X."/>
            <person name="Tu M."/>
            <person name="Wang X."/>
            <person name="Huang H."/>
        </authorList>
    </citation>
    <scope>NUCLEOTIDE SEQUENCE</scope>
    <source>
        <strain evidence="5">MT/VB/25A 57/8</strain>
    </source>
</reference>
<dbReference type="InterPro" id="IPR036390">
    <property type="entry name" value="WH_DNA-bd_sf"/>
</dbReference>
<dbReference type="PANTHER" id="PTHR11017:SF357">
    <property type="entry name" value="ADP-RIBOSYL CYCLASE_CYCLIC ADP-RIBOSE HYDROLASE"/>
    <property type="match status" value="1"/>
</dbReference>
<evidence type="ECO:0000256" key="3">
    <source>
        <dbReference type="ARBA" id="ARBA00022821"/>
    </source>
</evidence>
<dbReference type="InterPro" id="IPR042197">
    <property type="entry name" value="Apaf_helical"/>
</dbReference>
<dbReference type="Gene3D" id="3.80.10.10">
    <property type="entry name" value="Ribonuclease Inhibitor"/>
    <property type="match status" value="2"/>
</dbReference>
<dbReference type="PROSITE" id="PS50104">
    <property type="entry name" value="TIR"/>
    <property type="match status" value="1"/>
</dbReference>
<dbReference type="InterPro" id="IPR027417">
    <property type="entry name" value="P-loop_NTPase"/>
</dbReference>
<dbReference type="Gene3D" id="3.40.50.10140">
    <property type="entry name" value="Toll/interleukin-1 receptor homology (TIR) domain"/>
    <property type="match status" value="1"/>
</dbReference>
<sequence length="1060" mass="121557">MASSSSTPPCNYDVFISFRGKDIREGFLSHLFDALQRKQINAFLDENLCKGEDISPALLETIEGSYVSIVVFSQNFADSPWCFDELVKILKCKGTLGQIVLPIFYHVDPTDVQDLTGNFGKAFAVAKHGEELKGCLDKVEEWRHALMEISNLSGWDSRNFKSEYKLVEEIANNVLEKLSLISSSDSYNDNLVGIDSRVKKVESLLGIESINDKRVIGIWGIGGIGKTTIASEVFNRHMAKFDSHYFVDNVREEMRKQGSIVLRNEGPIVLRNEIIHQLLEGKNLHINTLQLPAFIRRRLQSKKVVIVFDDMDDPNHLKLLAGECVLHHNGSRIIVTSRDRQVLKNVCTEGYIYEVEKLIDNEALCLFSLYAFKQNHPKKGYENISEEVIRYAQGIPLALRILGSDLYDKEIEEWESELKKLNEIPNKDIQAVLRRSYDNLERHEKSTFLDIACFLKGEPKDHVERILEGCNFFPRRAISRLIDKYLVTISYGYRVNMHDLLQQMGKDIVYEESKQLGAGSRLWKYKDICDVLRTDTGTENVEGILLDMSGNGYLDLSSTAFIKMRKLRFLKFFYAPYSREGQVLLPRGLEFLPEELRYLHWEIFPLKSLPLNFCPKNLVELHMPRSNLRQLWNRDKDLGNLKFLDLSYSLELTGVPDLSSIPNLEVLYLNECRSLIEIPRSIGELKFLKNVSLSDCQKLHSIPQSICNMKSLTRLDISYCLNVRVLPENIGDLEMLKILNISGSGIKTLPSSINQLGKLEQLYCTGCAGLTLPPLTGLSCVRAIYLYGCGILEIPRSLWFLASLETLDLGRNNFESIPASIKQLSNLKKLELGGCKRLKFLPELPCLKYLDALDCTSLESASISFLFLGHEDKEKETDLVFRNCINMDKDVYEKVMEDVLAMHLFKHKIVHLCIPGDEVPQRMRYKNQSGSSLSFRLDRPNLIGFCFCAVFDPNKCSGYRFLDIHCEAQFIDKSGHSSKNVYSLFDIAYMNADWLYSEHVFLWNHWFFNMEDGFVEASFQFYPTYPVFDYEAIIKCGVHPMFGEKGINHEKKEEEPPQRR</sequence>
<dbReference type="Pfam" id="PF00560">
    <property type="entry name" value="LRR_1"/>
    <property type="match status" value="1"/>
</dbReference>
<dbReference type="SUPFAM" id="SSF46785">
    <property type="entry name" value="Winged helix' DNA-binding domain"/>
    <property type="match status" value="1"/>
</dbReference>
<dbReference type="PRINTS" id="PR00364">
    <property type="entry name" value="DISEASERSIST"/>
</dbReference>
<dbReference type="SMART" id="SM00369">
    <property type="entry name" value="LRR_TYP"/>
    <property type="match status" value="2"/>
</dbReference>
<dbReference type="SUPFAM" id="SSF52540">
    <property type="entry name" value="P-loop containing nucleoside triphosphate hydrolases"/>
    <property type="match status" value="1"/>
</dbReference>
<evidence type="ECO:0000313" key="6">
    <source>
        <dbReference type="Proteomes" id="UP001174677"/>
    </source>
</evidence>
<dbReference type="PROSITE" id="PS51450">
    <property type="entry name" value="LRR"/>
    <property type="match status" value="1"/>
</dbReference>
<name>A0ABQ9L2H5_HEVBR</name>
<dbReference type="InterPro" id="IPR000157">
    <property type="entry name" value="TIR_dom"/>
</dbReference>
<gene>
    <name evidence="5" type="ORF">P3X46_024436</name>
</gene>
<comment type="caution">
    <text evidence="5">The sequence shown here is derived from an EMBL/GenBank/DDBJ whole genome shotgun (WGS) entry which is preliminary data.</text>
</comment>
<dbReference type="SMART" id="SM00255">
    <property type="entry name" value="TIR"/>
    <property type="match status" value="1"/>
</dbReference>
<keyword evidence="1" id="KW-0433">Leucine-rich repeat</keyword>
<dbReference type="SUPFAM" id="SSF52200">
    <property type="entry name" value="Toll/Interleukin receptor TIR domain"/>
    <property type="match status" value="1"/>
</dbReference>
<evidence type="ECO:0000313" key="5">
    <source>
        <dbReference type="EMBL" id="KAJ9158892.1"/>
    </source>
</evidence>
<dbReference type="Pfam" id="PF01582">
    <property type="entry name" value="TIR"/>
    <property type="match status" value="1"/>
</dbReference>
<dbReference type="InterPro" id="IPR011713">
    <property type="entry name" value="Leu-rich_rpt_3"/>
</dbReference>
<feature type="domain" description="TIR" evidence="4">
    <location>
        <begin position="10"/>
        <end position="178"/>
    </location>
</feature>
<accession>A0ABQ9L2H5</accession>
<dbReference type="InterPro" id="IPR003591">
    <property type="entry name" value="Leu-rich_rpt_typical-subtyp"/>
</dbReference>
<proteinExistence type="predicted"/>
<dbReference type="EMBL" id="JARPOI010000014">
    <property type="protein sequence ID" value="KAJ9158892.1"/>
    <property type="molecule type" value="Genomic_DNA"/>
</dbReference>
<dbReference type="SUPFAM" id="SSF52058">
    <property type="entry name" value="L domain-like"/>
    <property type="match status" value="1"/>
</dbReference>
<dbReference type="InterPro" id="IPR058192">
    <property type="entry name" value="WHD_ROQ1-like"/>
</dbReference>